<organism evidence="7 8">
    <name type="scientific">Terriglobus albidus</name>
    <dbReference type="NCBI Taxonomy" id="1592106"/>
    <lineage>
        <taxon>Bacteria</taxon>
        <taxon>Pseudomonadati</taxon>
        <taxon>Acidobacteriota</taxon>
        <taxon>Terriglobia</taxon>
        <taxon>Terriglobales</taxon>
        <taxon>Acidobacteriaceae</taxon>
        <taxon>Terriglobus</taxon>
    </lineage>
</organism>
<evidence type="ECO:0000256" key="4">
    <source>
        <dbReference type="ARBA" id="ARBA00023284"/>
    </source>
</evidence>
<name>A0A5B9E6N4_9BACT</name>
<keyword evidence="3" id="KW-1015">Disulfide bond</keyword>
<evidence type="ECO:0000256" key="1">
    <source>
        <dbReference type="ARBA" id="ARBA00004196"/>
    </source>
</evidence>
<dbReference type="InterPro" id="IPR050553">
    <property type="entry name" value="Thioredoxin_ResA/DsbE_sf"/>
</dbReference>
<dbReference type="SUPFAM" id="SSF52833">
    <property type="entry name" value="Thioredoxin-like"/>
    <property type="match status" value="1"/>
</dbReference>
<dbReference type="InterPro" id="IPR000866">
    <property type="entry name" value="AhpC/TSA"/>
</dbReference>
<accession>A0A5B9E6N4</accession>
<dbReference type="GO" id="GO:0016209">
    <property type="term" value="F:antioxidant activity"/>
    <property type="evidence" value="ECO:0007669"/>
    <property type="project" value="InterPro"/>
</dbReference>
<keyword evidence="4" id="KW-0676">Redox-active center</keyword>
<keyword evidence="5" id="KW-0732">Signal</keyword>
<keyword evidence="8" id="KW-1185">Reference proteome</keyword>
<dbReference type="GO" id="GO:0016491">
    <property type="term" value="F:oxidoreductase activity"/>
    <property type="evidence" value="ECO:0007669"/>
    <property type="project" value="InterPro"/>
</dbReference>
<gene>
    <name evidence="7" type="ORF">FTW19_06525</name>
</gene>
<evidence type="ECO:0000259" key="6">
    <source>
        <dbReference type="PROSITE" id="PS51352"/>
    </source>
</evidence>
<dbReference type="PANTHER" id="PTHR42852">
    <property type="entry name" value="THIOL:DISULFIDE INTERCHANGE PROTEIN DSBE"/>
    <property type="match status" value="1"/>
</dbReference>
<dbReference type="RefSeq" id="WP_147646869.1">
    <property type="nucleotide sequence ID" value="NZ_CP042806.1"/>
</dbReference>
<dbReference type="InterPro" id="IPR036249">
    <property type="entry name" value="Thioredoxin-like_sf"/>
</dbReference>
<dbReference type="AlphaFoldDB" id="A0A5B9E6N4"/>
<dbReference type="Gene3D" id="1.25.40.10">
    <property type="entry name" value="Tetratricopeptide repeat domain"/>
    <property type="match status" value="1"/>
</dbReference>
<dbReference type="GO" id="GO:0030313">
    <property type="term" value="C:cell envelope"/>
    <property type="evidence" value="ECO:0007669"/>
    <property type="project" value="UniProtKB-SubCell"/>
</dbReference>
<dbReference type="Gene3D" id="3.40.30.10">
    <property type="entry name" value="Glutaredoxin"/>
    <property type="match status" value="1"/>
</dbReference>
<dbReference type="GO" id="GO:0017004">
    <property type="term" value="P:cytochrome complex assembly"/>
    <property type="evidence" value="ECO:0007669"/>
    <property type="project" value="UniProtKB-KW"/>
</dbReference>
<reference evidence="7 8" key="1">
    <citation type="submission" date="2019-08" db="EMBL/GenBank/DDBJ databases">
        <title>Complete genome sequence of Terriglobus albidus strain ORNL.</title>
        <authorList>
            <person name="Podar M."/>
        </authorList>
    </citation>
    <scope>NUCLEOTIDE SEQUENCE [LARGE SCALE GENOMIC DNA]</scope>
    <source>
        <strain evidence="7 8">ORNL</strain>
    </source>
</reference>
<feature type="domain" description="Thioredoxin" evidence="6">
    <location>
        <begin position="404"/>
        <end position="540"/>
    </location>
</feature>
<dbReference type="PANTHER" id="PTHR42852:SF6">
    <property type="entry name" value="THIOL:DISULFIDE INTERCHANGE PROTEIN DSBE"/>
    <property type="match status" value="1"/>
</dbReference>
<dbReference type="EMBL" id="CP042806">
    <property type="protein sequence ID" value="QEE27678.1"/>
    <property type="molecule type" value="Genomic_DNA"/>
</dbReference>
<proteinExistence type="predicted"/>
<evidence type="ECO:0000256" key="3">
    <source>
        <dbReference type="ARBA" id="ARBA00023157"/>
    </source>
</evidence>
<dbReference type="GO" id="GO:0006950">
    <property type="term" value="P:response to stress"/>
    <property type="evidence" value="ECO:0007669"/>
    <property type="project" value="UniProtKB-ARBA"/>
</dbReference>
<dbReference type="SUPFAM" id="SSF48452">
    <property type="entry name" value="TPR-like"/>
    <property type="match status" value="1"/>
</dbReference>
<dbReference type="KEGG" id="talb:FTW19_06525"/>
<keyword evidence="2" id="KW-0201">Cytochrome c-type biogenesis</keyword>
<dbReference type="PROSITE" id="PS00194">
    <property type="entry name" value="THIOREDOXIN_1"/>
    <property type="match status" value="1"/>
</dbReference>
<sequence>MRLPSRSVLLASVLFASVPLVAQTAATSHRKPTLPLQFGPVVKDAPVSAIRVLDFEPADGVDAPKVHGEEKLFRDSAGNTPSEISYDGGPATIYILDHVANLELTWQEGEKVAHQYPLKEARVAEKKTASYDADAPKIDGVPTHYSRGLDRNSEMVDSWYSAELQFALATVINTPGWGKTSFRFTHINQTEPDAKLFRAPEGMTVEKAGTPPPQPTLLADKKAEDVSPASVAAAAQPAYRSDPKFQKAYTEARKPGTAEDLVGRWKKTVKLSNGECIECLDHVIDMQRVTGAYKDMQNTAEQLDKVATSPSDKFHAKLTIGQALLQSNYGEPKRREAEQAEAQIRAALEIVPNNKVGIFEHGRVLAMLGRDDEAKSAFQKYVDLTKDSDRFHLRAVRFAETPHLATLPSAPPFKLVTAQGEEIELDDMHGKVVLLDFWATWCGPCKATLPTLQRIAKDFKDEPLVVLSISSDRDAAVWKKFVQEHNMDWPQYRDADGTLGNAYNVKAIPHYFTIDSNGVLQTEMIGSDADVRGKLKKLLKQAHESQEHTQSGQAGAEY</sequence>
<dbReference type="PROSITE" id="PS51352">
    <property type="entry name" value="THIOREDOXIN_2"/>
    <property type="match status" value="1"/>
</dbReference>
<protein>
    <submittedName>
        <fullName evidence="7">TlpA family protein disulfide reductase</fullName>
    </submittedName>
</protein>
<comment type="subcellular location">
    <subcellularLocation>
        <location evidence="1">Cell envelope</location>
    </subcellularLocation>
</comment>
<evidence type="ECO:0000313" key="8">
    <source>
        <dbReference type="Proteomes" id="UP000321820"/>
    </source>
</evidence>
<dbReference type="CDD" id="cd02966">
    <property type="entry name" value="TlpA_like_family"/>
    <property type="match status" value="1"/>
</dbReference>
<dbReference type="Pfam" id="PF00578">
    <property type="entry name" value="AhpC-TSA"/>
    <property type="match status" value="1"/>
</dbReference>
<evidence type="ECO:0000256" key="5">
    <source>
        <dbReference type="SAM" id="SignalP"/>
    </source>
</evidence>
<evidence type="ECO:0000313" key="7">
    <source>
        <dbReference type="EMBL" id="QEE27678.1"/>
    </source>
</evidence>
<dbReference type="Proteomes" id="UP000321820">
    <property type="component" value="Chromosome"/>
</dbReference>
<feature type="signal peptide" evidence="5">
    <location>
        <begin position="1"/>
        <end position="22"/>
    </location>
</feature>
<dbReference type="OrthoDB" id="9799347at2"/>
<feature type="chain" id="PRO_5022804634" evidence="5">
    <location>
        <begin position="23"/>
        <end position="558"/>
    </location>
</feature>
<dbReference type="InterPro" id="IPR011990">
    <property type="entry name" value="TPR-like_helical_dom_sf"/>
</dbReference>
<evidence type="ECO:0000256" key="2">
    <source>
        <dbReference type="ARBA" id="ARBA00022748"/>
    </source>
</evidence>
<dbReference type="InterPro" id="IPR017937">
    <property type="entry name" value="Thioredoxin_CS"/>
</dbReference>
<dbReference type="InterPro" id="IPR013766">
    <property type="entry name" value="Thioredoxin_domain"/>
</dbReference>